<sequence>MGEKYDYVLLLAIQQANPKNRLERFVFIVFNDCRYTLFFCPNKHISK</sequence>
<evidence type="ECO:0000313" key="2">
    <source>
        <dbReference type="Proteomes" id="UP000006251"/>
    </source>
</evidence>
<proteinExistence type="predicted"/>
<gene>
    <name evidence="1" type="ORF">GPAL_3986</name>
</gene>
<comment type="caution">
    <text evidence="1">The sequence shown here is derived from an EMBL/GenBank/DDBJ whole genome shotgun (WGS) entry which is preliminary data.</text>
</comment>
<reference evidence="2" key="1">
    <citation type="journal article" date="2014" name="Environ. Microbiol.">
        <title>Comparative genomics of the marine bacterial genus Glaciecola reveals the high degree of genomic diversity and genomic characteristic for cold adaptation.</title>
        <authorList>
            <person name="Qin Q.L."/>
            <person name="Xie B.B."/>
            <person name="Yu Y."/>
            <person name="Shu Y.L."/>
            <person name="Rong J.C."/>
            <person name="Zhang Y.J."/>
            <person name="Zhao D.L."/>
            <person name="Chen X.L."/>
            <person name="Zhang X.Y."/>
            <person name="Chen B."/>
            <person name="Zhou B.C."/>
            <person name="Zhang Y.Z."/>
        </authorList>
    </citation>
    <scope>NUCLEOTIDE SEQUENCE [LARGE SCALE GENOMIC DNA]</scope>
    <source>
        <strain evidence="2">ACAM 615</strain>
    </source>
</reference>
<dbReference type="EMBL" id="BAEQ01000067">
    <property type="protein sequence ID" value="GAC30825.1"/>
    <property type="molecule type" value="Genomic_DNA"/>
</dbReference>
<keyword evidence="2" id="KW-1185">Reference proteome</keyword>
<name>K7A5V2_9ALTE</name>
<accession>K7A5V2</accession>
<organism evidence="1 2">
    <name type="scientific">Brumicola pallidula DSM 14239 = ACAM 615</name>
    <dbReference type="NCBI Taxonomy" id="1121922"/>
    <lineage>
        <taxon>Bacteria</taxon>
        <taxon>Pseudomonadati</taxon>
        <taxon>Pseudomonadota</taxon>
        <taxon>Gammaproteobacteria</taxon>
        <taxon>Alteromonadales</taxon>
        <taxon>Alteromonadaceae</taxon>
        <taxon>Brumicola</taxon>
    </lineage>
</organism>
<evidence type="ECO:0000313" key="1">
    <source>
        <dbReference type="EMBL" id="GAC30825.1"/>
    </source>
</evidence>
<dbReference type="Proteomes" id="UP000006251">
    <property type="component" value="Unassembled WGS sequence"/>
</dbReference>
<protein>
    <submittedName>
        <fullName evidence="1">Uncharacterized protein</fullName>
    </submittedName>
</protein>
<dbReference type="AlphaFoldDB" id="K7A5V2"/>